<dbReference type="PROSITE" id="PS51257">
    <property type="entry name" value="PROKAR_LIPOPROTEIN"/>
    <property type="match status" value="1"/>
</dbReference>
<keyword evidence="2" id="KW-1185">Reference proteome</keyword>
<dbReference type="RefSeq" id="WP_004368219.1">
    <property type="nucleotide sequence ID" value="NZ_GL833116.1"/>
</dbReference>
<evidence type="ECO:0000313" key="2">
    <source>
        <dbReference type="Proteomes" id="UP000005580"/>
    </source>
</evidence>
<comment type="caution">
    <text evidence="1">The sequence shown here is derived from an EMBL/GenBank/DDBJ whole genome shotgun (WGS) entry which is preliminary data.</text>
</comment>
<dbReference type="EMBL" id="AEPE02000003">
    <property type="protein sequence ID" value="EFZ37536.1"/>
    <property type="molecule type" value="Genomic_DNA"/>
</dbReference>
<reference evidence="1" key="1">
    <citation type="submission" date="2011-01" db="EMBL/GenBank/DDBJ databases">
        <authorList>
            <person name="Muzny D."/>
            <person name="Qin X."/>
            <person name="Buhay C."/>
            <person name="Dugan-Rocha S."/>
            <person name="Ding Y."/>
            <person name="Chen G."/>
            <person name="Hawes A."/>
            <person name="Holder M."/>
            <person name="Jhangiani S."/>
            <person name="Johnson A."/>
            <person name="Khan Z."/>
            <person name="Li Z."/>
            <person name="Liu W."/>
            <person name="Liu X."/>
            <person name="Perez L."/>
            <person name="Shen H."/>
            <person name="Wang Q."/>
            <person name="Watt J."/>
            <person name="Xi L."/>
            <person name="Xin Y."/>
            <person name="Zhou J."/>
            <person name="Deng J."/>
            <person name="Jiang H."/>
            <person name="Liu Y."/>
            <person name="Qu J."/>
            <person name="Song X.-Z."/>
            <person name="Zhang L."/>
            <person name="Villasana D."/>
            <person name="Johnson A."/>
            <person name="Liu J."/>
            <person name="Liyanage D."/>
            <person name="Lorensuhewa L."/>
            <person name="Robinson T."/>
            <person name="Song A."/>
            <person name="Song B.-B."/>
            <person name="Dinh H."/>
            <person name="Thornton R."/>
            <person name="Coyle M."/>
            <person name="Francisco L."/>
            <person name="Jackson L."/>
            <person name="Javaid M."/>
            <person name="Korchina V."/>
            <person name="Kovar C."/>
            <person name="Mata R."/>
            <person name="Mathew T."/>
            <person name="Ngo R."/>
            <person name="Nguyen L."/>
            <person name="Nguyen N."/>
            <person name="Okwuonu G."/>
            <person name="Ongeri F."/>
            <person name="Pham C."/>
            <person name="Simmons D."/>
            <person name="Wilczek-Boney K."/>
            <person name="Hale W."/>
            <person name="Jakkamsetti A."/>
            <person name="Pham P."/>
            <person name="Ruth R."/>
            <person name="San Lucas F."/>
            <person name="Warren J."/>
            <person name="Zhang J."/>
            <person name="Zhao Z."/>
            <person name="Zhou C."/>
            <person name="Zhu D."/>
            <person name="Lee S."/>
            <person name="Bess C."/>
            <person name="Blankenburg K."/>
            <person name="Forbes L."/>
            <person name="Fu Q."/>
            <person name="Gubbala S."/>
            <person name="Hirani K."/>
            <person name="Jayaseelan J.C."/>
            <person name="Lara F."/>
            <person name="Munidasa M."/>
            <person name="Palculict T."/>
            <person name="Patil S."/>
            <person name="Pu L.-L."/>
            <person name="Saada N."/>
            <person name="Tang L."/>
            <person name="Weissenberger G."/>
            <person name="Zhu Y."/>
            <person name="Hemphill L."/>
            <person name="Shang Y."/>
            <person name="Youmans B."/>
            <person name="Ayvaz T."/>
            <person name="Ross M."/>
            <person name="Santibanez J."/>
            <person name="Aqrawi P."/>
            <person name="Gross S."/>
            <person name="Joshi V."/>
            <person name="Fowler G."/>
            <person name="Nazareth L."/>
            <person name="Reid J."/>
            <person name="Worley K."/>
            <person name="Petrosino J."/>
            <person name="Highlander S."/>
            <person name="Gibbs R."/>
        </authorList>
    </citation>
    <scope>NUCLEOTIDE SEQUENCE [LARGE SCALE GENOMIC DNA]</scope>
    <source>
        <strain evidence="1">ATCC 33269</strain>
    </source>
</reference>
<evidence type="ECO:0000313" key="1">
    <source>
        <dbReference type="EMBL" id="EFZ37536.1"/>
    </source>
</evidence>
<accession>E7RP93</accession>
<gene>
    <name evidence="1" type="ORF">HMPREF0663_10994</name>
</gene>
<organism evidence="1 2">
    <name type="scientific">Hoylesella oralis ATCC 33269</name>
    <dbReference type="NCBI Taxonomy" id="873533"/>
    <lineage>
        <taxon>Bacteria</taxon>
        <taxon>Pseudomonadati</taxon>
        <taxon>Bacteroidota</taxon>
        <taxon>Bacteroidia</taxon>
        <taxon>Bacteroidales</taxon>
        <taxon>Prevotellaceae</taxon>
        <taxon>Hoylesella</taxon>
    </lineage>
</organism>
<protein>
    <submittedName>
        <fullName evidence="1">Uncharacterized protein</fullName>
    </submittedName>
</protein>
<sequence>MKEWVSWAVLSALLLFVSCRPKETSITRADVAGVWQAADGTTLLLDFSELYVLTQMDKYGTIGGTWDVNTDSTGEKRVVCRAFRAHVSQAYVRRFHVIMKNNTPYRLRYAGKEFEKCFAIDIHRISEARLYQFYLFDAGFAMMRYDTAHDVDEEPEMCVVLTILNRNGAVLENVKLNAIDETPRLDSIRGTNVYISYPDNNEEFVWGLWDYSRNLKLHYVLSTRIRGVTFIREIDKNGNLQTKRIVNEIEMPL</sequence>
<name>E7RP93_9BACT</name>
<dbReference type="STRING" id="28134.SAMN05444288_1824"/>
<dbReference type="AlphaFoldDB" id="E7RP93"/>
<dbReference type="Proteomes" id="UP000005580">
    <property type="component" value="Unassembled WGS sequence"/>
</dbReference>
<proteinExistence type="predicted"/>
<dbReference type="HOGENOM" id="CLU_1097776_0_0_10"/>